<organism evidence="4 5">
    <name type="scientific">Cupriavidus oxalaticus</name>
    <dbReference type="NCBI Taxonomy" id="96344"/>
    <lineage>
        <taxon>Bacteria</taxon>
        <taxon>Pseudomonadati</taxon>
        <taxon>Pseudomonadota</taxon>
        <taxon>Betaproteobacteria</taxon>
        <taxon>Burkholderiales</taxon>
        <taxon>Burkholderiaceae</taxon>
        <taxon>Cupriavidus</taxon>
    </lineage>
</organism>
<evidence type="ECO:0000259" key="2">
    <source>
        <dbReference type="Pfam" id="PF09977"/>
    </source>
</evidence>
<evidence type="ECO:0000256" key="1">
    <source>
        <dbReference type="SAM" id="Phobius"/>
    </source>
</evidence>
<geneLocation type="plasmid" evidence="5">
    <name>co2235_mp</name>
</geneLocation>
<feature type="transmembrane region" description="Helical" evidence="1">
    <location>
        <begin position="21"/>
        <end position="44"/>
    </location>
</feature>
<proteinExistence type="predicted"/>
<dbReference type="EMBL" id="CP069811">
    <property type="protein sequence ID" value="QRQ91532.1"/>
    <property type="molecule type" value="Genomic_DNA"/>
</dbReference>
<dbReference type="OrthoDB" id="8534992at2"/>
<keyword evidence="6" id="KW-1185">Reference proteome</keyword>
<dbReference type="Proteomes" id="UP000256862">
    <property type="component" value="Plasmid CO2235_mp"/>
</dbReference>
<dbReference type="GeneID" id="303488040"/>
<dbReference type="InterPro" id="IPR018705">
    <property type="entry name" value="DUF2134_membrane"/>
</dbReference>
<keyword evidence="1" id="KW-1133">Transmembrane helix</keyword>
<accession>A0A976BHH9</accession>
<protein>
    <recommendedName>
        <fullName evidence="2">DUF2134 domain-containing protein</fullName>
    </recommendedName>
</protein>
<sequence length="568" mass="57754">MTWRAPRKRRKHRTRLARPAAGGAISVMAALLIATVAIAALVSIDLGHVFMRQRQLQNMVDLAAMSAAQQLKQAASADRLNTAVRATVSNIGAQNGYPSGIALGCADAAAGNADGMTACVGVWDPASGGPRHFSAAYDATRVSPNAVRVQATQTVPILFVLSGGSGRQLRAEAIASGSPPVAAFSLGTGLLDVSTANSMLSWLLGSTVQLSAVDWQGLVNTTVTLDQLRLQAEAGTVDELLKTSLSLRDYYALVLGAANRDVLLTTMLGSPPTALGAAGAGAAVSLDQLLQLGVLAPAASSAAEVGLNVAQLLMLGAQVARGDAAATLPLDVAMPAGLGGLSGNLRLIQPPVMAAGPARKLSDAPVTWQTSARSAQVEVALAAQVSSGPLGPLLGVQLNVPLHLSAAQAQADLTSLRCAASPADRRATLQVTPSVVSACLSAQCAGGKVKIGTASALMIPLLDLVVVDDPKQRSSAGREVTLAPGGHQQVGTADPIGGIFSQVLALEVKPELLGAPLPLNLNLGPLLVPLGTALDALVPPLLASLGIQLGTADLWLHSIDCNNSELVY</sequence>
<evidence type="ECO:0000313" key="3">
    <source>
        <dbReference type="EMBL" id="QRQ91532.1"/>
    </source>
</evidence>
<dbReference type="Pfam" id="PF09977">
    <property type="entry name" value="Tad_C"/>
    <property type="match status" value="1"/>
</dbReference>
<gene>
    <name evidence="4" type="ORF">CO2235_MP20009</name>
    <name evidence="3" type="ORF">JTE92_00850</name>
</gene>
<evidence type="ECO:0000313" key="5">
    <source>
        <dbReference type="Proteomes" id="UP000256862"/>
    </source>
</evidence>
<dbReference type="AlphaFoldDB" id="A0A976BHH9"/>
<keyword evidence="1" id="KW-0812">Transmembrane</keyword>
<dbReference type="EMBL" id="OGUS01000137">
    <property type="protein sequence ID" value="SPC19606.1"/>
    <property type="molecule type" value="Genomic_DNA"/>
</dbReference>
<evidence type="ECO:0000313" key="6">
    <source>
        <dbReference type="Proteomes" id="UP000623307"/>
    </source>
</evidence>
<name>A0A976BHH9_9BURK</name>
<dbReference type="Proteomes" id="UP000623307">
    <property type="component" value="Chromosome 1"/>
</dbReference>
<evidence type="ECO:0000313" key="4">
    <source>
        <dbReference type="EMBL" id="SPC19606.1"/>
    </source>
</evidence>
<keyword evidence="1" id="KW-0472">Membrane</keyword>
<reference evidence="3 6" key="2">
    <citation type="submission" date="2021-02" db="EMBL/GenBank/DDBJ databases">
        <title>Complete Genome Sequence of Cupriavidus oxalaticus Strain Ox1, a Soil Oxalate-Degrading Species.</title>
        <authorList>
            <person name="Palmieri F."/>
            <person name="Udriet P."/>
            <person name="Deuasquier M."/>
            <person name="Beaudoing E."/>
            <person name="Johnson S.L."/>
            <person name="Davenport K.W."/>
            <person name="Chain P.S."/>
            <person name="Bindschedler S."/>
            <person name="Junier P."/>
        </authorList>
    </citation>
    <scope>NUCLEOTIDE SEQUENCE [LARGE SCALE GENOMIC DNA]</scope>
    <source>
        <strain evidence="3 6">Ox1</strain>
    </source>
</reference>
<feature type="domain" description="DUF2134" evidence="2">
    <location>
        <begin position="66"/>
        <end position="175"/>
    </location>
</feature>
<reference evidence="4 5" key="1">
    <citation type="submission" date="2018-01" db="EMBL/GenBank/DDBJ databases">
        <authorList>
            <person name="Clerissi C."/>
        </authorList>
    </citation>
    <scope>NUCLEOTIDE SEQUENCE [LARGE SCALE GENOMIC DNA]</scope>
    <source>
        <strain evidence="4">Cupriavidus oxalaticus LMG 2235</strain>
        <plasmid evidence="5">co2235_mp</plasmid>
    </source>
</reference>
<dbReference type="RefSeq" id="WP_063241058.1">
    <property type="nucleotide sequence ID" value="NZ_CP069809.1"/>
</dbReference>